<dbReference type="SFLD" id="SFLDG01082">
    <property type="entry name" value="B12-binding_domain_containing"/>
    <property type="match status" value="1"/>
</dbReference>
<evidence type="ECO:0000256" key="5">
    <source>
        <dbReference type="ARBA" id="ARBA00022723"/>
    </source>
</evidence>
<keyword evidence="3" id="KW-0808">Transferase</keyword>
<dbReference type="PANTHER" id="PTHR43409:SF7">
    <property type="entry name" value="BLL1977 PROTEIN"/>
    <property type="match status" value="1"/>
</dbReference>
<proteinExistence type="predicted"/>
<dbReference type="InterPro" id="IPR006638">
    <property type="entry name" value="Elp3/MiaA/NifB-like_rSAM"/>
</dbReference>
<dbReference type="CDD" id="cd01335">
    <property type="entry name" value="Radical_SAM"/>
    <property type="match status" value="1"/>
</dbReference>
<evidence type="ECO:0000256" key="3">
    <source>
        <dbReference type="ARBA" id="ARBA00022679"/>
    </source>
</evidence>
<keyword evidence="7" id="KW-0411">Iron-sulfur</keyword>
<dbReference type="SMART" id="SM00729">
    <property type="entry name" value="Elp3"/>
    <property type="match status" value="1"/>
</dbReference>
<sequence>MKKLTVLLLNPPYSEPILRDNYCCFTSKTGYLWPPVDLLYISGVLTHKSIALSVIDAVSTKTKWQTIEDWVQVHQPDVIIMLTGTVSFKSDLRELKNIIAQSKKTRVYLVGNTPVFRPEYFLKTYSFVTGIFHHFFDTAILDAIVYKKHNSPSISSCSNGKINFGKVNYLPRLSEIKIPHPPQHHLFPLHTYSTPLSKRHPIATMLTAFGCPFTCKFCIASALDFYPRNVKDLEIELDSMKKNGVKEIFFQDSTFNKNNDHLQKVCRLLKKKKYDFTWSANVHSFNLTIDNLNLMKSAGCHTVQIGVESGSQDILNQYAPSKRKEQLERVFHMCRKVGIRTLGYFIIGFPTETKDIAKETINFALSLNPDFASFSVLTPDYGTRLYDEAIKKKMIETNTISFDSSDEAVLDNNLFPRAKQNQMITSAYRQFYLHPRRIITYIYNYKNWLIYLKNGIKLFKKKLLQ</sequence>
<evidence type="ECO:0000256" key="7">
    <source>
        <dbReference type="ARBA" id="ARBA00023014"/>
    </source>
</evidence>
<dbReference type="PANTHER" id="PTHR43409">
    <property type="entry name" value="ANAEROBIC MAGNESIUM-PROTOPORPHYRIN IX MONOMETHYL ESTER CYCLASE-RELATED"/>
    <property type="match status" value="1"/>
</dbReference>
<keyword evidence="4" id="KW-0949">S-adenosyl-L-methionine</keyword>
<name>A0A2M7TV67_9BACT</name>
<keyword evidence="6" id="KW-0408">Iron</keyword>
<dbReference type="Pfam" id="PF04055">
    <property type="entry name" value="Radical_SAM"/>
    <property type="match status" value="1"/>
</dbReference>
<dbReference type="Proteomes" id="UP000228503">
    <property type="component" value="Unassembled WGS sequence"/>
</dbReference>
<comment type="cofactor">
    <cofactor evidence="1">
        <name>[4Fe-4S] cluster</name>
        <dbReference type="ChEBI" id="CHEBI:49883"/>
    </cofactor>
</comment>
<dbReference type="SFLD" id="SFLDG01123">
    <property type="entry name" value="methyltransferase_(Class_B)"/>
    <property type="match status" value="1"/>
</dbReference>
<gene>
    <name evidence="9" type="ORF">COY16_06225</name>
</gene>
<protein>
    <recommendedName>
        <fullName evidence="8">Radical SAM core domain-containing protein</fullName>
    </recommendedName>
</protein>
<dbReference type="GO" id="GO:0046872">
    <property type="term" value="F:metal ion binding"/>
    <property type="evidence" value="ECO:0007669"/>
    <property type="project" value="UniProtKB-KW"/>
</dbReference>
<evidence type="ECO:0000256" key="2">
    <source>
        <dbReference type="ARBA" id="ARBA00022603"/>
    </source>
</evidence>
<evidence type="ECO:0000313" key="9">
    <source>
        <dbReference type="EMBL" id="PIZ61675.1"/>
    </source>
</evidence>
<keyword evidence="2" id="KW-0489">Methyltransferase</keyword>
<evidence type="ECO:0000256" key="6">
    <source>
        <dbReference type="ARBA" id="ARBA00023004"/>
    </source>
</evidence>
<comment type="caution">
    <text evidence="9">The sequence shown here is derived from an EMBL/GenBank/DDBJ whole genome shotgun (WGS) entry which is preliminary data.</text>
</comment>
<evidence type="ECO:0000256" key="4">
    <source>
        <dbReference type="ARBA" id="ARBA00022691"/>
    </source>
</evidence>
<organism evidence="9 10">
    <name type="scientific">Candidatus Roizmanbacteria bacterium CG_4_10_14_0_2_um_filter_39_13</name>
    <dbReference type="NCBI Taxonomy" id="1974825"/>
    <lineage>
        <taxon>Bacteria</taxon>
        <taxon>Candidatus Roizmaniibacteriota</taxon>
    </lineage>
</organism>
<dbReference type="Gene3D" id="3.80.30.20">
    <property type="entry name" value="tm_1862 like domain"/>
    <property type="match status" value="1"/>
</dbReference>
<keyword evidence="5" id="KW-0479">Metal-binding</keyword>
<dbReference type="SFLD" id="SFLDS00029">
    <property type="entry name" value="Radical_SAM"/>
    <property type="match status" value="1"/>
</dbReference>
<dbReference type="InterPro" id="IPR058240">
    <property type="entry name" value="rSAM_sf"/>
</dbReference>
<dbReference type="InterPro" id="IPR007197">
    <property type="entry name" value="rSAM"/>
</dbReference>
<dbReference type="PROSITE" id="PS51918">
    <property type="entry name" value="RADICAL_SAM"/>
    <property type="match status" value="1"/>
</dbReference>
<evidence type="ECO:0000313" key="10">
    <source>
        <dbReference type="Proteomes" id="UP000228503"/>
    </source>
</evidence>
<dbReference type="GO" id="GO:0003824">
    <property type="term" value="F:catalytic activity"/>
    <property type="evidence" value="ECO:0007669"/>
    <property type="project" value="InterPro"/>
</dbReference>
<reference evidence="10" key="1">
    <citation type="submission" date="2017-09" db="EMBL/GenBank/DDBJ databases">
        <title>Depth-based differentiation of microbial function through sediment-hosted aquifers and enrichment of novel symbionts in the deep terrestrial subsurface.</title>
        <authorList>
            <person name="Probst A.J."/>
            <person name="Ladd B."/>
            <person name="Jarett J.K."/>
            <person name="Geller-Mcgrath D.E."/>
            <person name="Sieber C.M.K."/>
            <person name="Emerson J.B."/>
            <person name="Anantharaman K."/>
            <person name="Thomas B.C."/>
            <person name="Malmstrom R."/>
            <person name="Stieglmeier M."/>
            <person name="Klingl A."/>
            <person name="Woyke T."/>
            <person name="Ryan C.M."/>
            <person name="Banfield J.F."/>
        </authorList>
    </citation>
    <scope>NUCLEOTIDE SEQUENCE [LARGE SCALE GENOMIC DNA]</scope>
</reference>
<dbReference type="AlphaFoldDB" id="A0A2M7TV67"/>
<evidence type="ECO:0000256" key="1">
    <source>
        <dbReference type="ARBA" id="ARBA00001966"/>
    </source>
</evidence>
<dbReference type="InterPro" id="IPR023404">
    <property type="entry name" value="rSAM_horseshoe"/>
</dbReference>
<dbReference type="EMBL" id="PFOB01000078">
    <property type="protein sequence ID" value="PIZ61675.1"/>
    <property type="molecule type" value="Genomic_DNA"/>
</dbReference>
<evidence type="ECO:0000259" key="8">
    <source>
        <dbReference type="PROSITE" id="PS51918"/>
    </source>
</evidence>
<accession>A0A2M7TV67</accession>
<dbReference type="GO" id="GO:0051539">
    <property type="term" value="F:4 iron, 4 sulfur cluster binding"/>
    <property type="evidence" value="ECO:0007669"/>
    <property type="project" value="UniProtKB-KW"/>
</dbReference>
<dbReference type="SUPFAM" id="SSF102114">
    <property type="entry name" value="Radical SAM enzymes"/>
    <property type="match status" value="1"/>
</dbReference>
<feature type="domain" description="Radical SAM core" evidence="8">
    <location>
        <begin position="197"/>
        <end position="417"/>
    </location>
</feature>
<dbReference type="InterPro" id="IPR051198">
    <property type="entry name" value="BchE-like"/>
</dbReference>
<dbReference type="InterPro" id="IPR034466">
    <property type="entry name" value="Methyltransferase_Class_B"/>
</dbReference>